<evidence type="ECO:0000259" key="2">
    <source>
        <dbReference type="PROSITE" id="PS50878"/>
    </source>
</evidence>
<dbReference type="InterPro" id="IPR026960">
    <property type="entry name" value="RVT-Znf"/>
</dbReference>
<feature type="transmembrane region" description="Helical" evidence="1">
    <location>
        <begin position="973"/>
        <end position="999"/>
    </location>
</feature>
<dbReference type="OrthoDB" id="672428at2759"/>
<dbReference type="SUPFAM" id="SSF53098">
    <property type="entry name" value="Ribonuclease H-like"/>
    <property type="match status" value="1"/>
</dbReference>
<dbReference type="InterPro" id="IPR012337">
    <property type="entry name" value="RNaseH-like_sf"/>
</dbReference>
<organism evidence="3 4">
    <name type="scientific">Rhynchospora breviuscula</name>
    <dbReference type="NCBI Taxonomy" id="2022672"/>
    <lineage>
        <taxon>Eukaryota</taxon>
        <taxon>Viridiplantae</taxon>
        <taxon>Streptophyta</taxon>
        <taxon>Embryophyta</taxon>
        <taxon>Tracheophyta</taxon>
        <taxon>Spermatophyta</taxon>
        <taxon>Magnoliopsida</taxon>
        <taxon>Liliopsida</taxon>
        <taxon>Poales</taxon>
        <taxon>Cyperaceae</taxon>
        <taxon>Cyperoideae</taxon>
        <taxon>Rhynchosporeae</taxon>
        <taxon>Rhynchospora</taxon>
    </lineage>
</organism>
<dbReference type="EMBL" id="JAMQYH010000001">
    <property type="protein sequence ID" value="KAJ1704151.1"/>
    <property type="molecule type" value="Genomic_DNA"/>
</dbReference>
<dbReference type="Pfam" id="PF13456">
    <property type="entry name" value="RVT_3"/>
    <property type="match status" value="1"/>
</dbReference>
<dbReference type="PANTHER" id="PTHR33116:SF78">
    <property type="entry name" value="OS12G0587133 PROTEIN"/>
    <property type="match status" value="1"/>
</dbReference>
<dbReference type="InterPro" id="IPR043502">
    <property type="entry name" value="DNA/RNA_pol_sf"/>
</dbReference>
<keyword evidence="4" id="KW-1185">Reference proteome</keyword>
<dbReference type="PANTHER" id="PTHR33116">
    <property type="entry name" value="REVERSE TRANSCRIPTASE ZINC-BINDING DOMAIN-CONTAINING PROTEIN-RELATED-RELATED"/>
    <property type="match status" value="1"/>
</dbReference>
<keyword evidence="1" id="KW-1133">Transmembrane helix</keyword>
<accession>A0A9Q0D1J7</accession>
<comment type="caution">
    <text evidence="3">The sequence shown here is derived from an EMBL/GenBank/DDBJ whole genome shotgun (WGS) entry which is preliminary data.</text>
</comment>
<dbReference type="InterPro" id="IPR000477">
    <property type="entry name" value="RT_dom"/>
</dbReference>
<dbReference type="InterPro" id="IPR002156">
    <property type="entry name" value="RNaseH_domain"/>
</dbReference>
<dbReference type="GO" id="GO:0004523">
    <property type="term" value="F:RNA-DNA hybrid ribonuclease activity"/>
    <property type="evidence" value="ECO:0007669"/>
    <property type="project" value="InterPro"/>
</dbReference>
<dbReference type="PROSITE" id="PS50878">
    <property type="entry name" value="RT_POL"/>
    <property type="match status" value="1"/>
</dbReference>
<protein>
    <recommendedName>
        <fullName evidence="2">Reverse transcriptase domain-containing protein</fullName>
    </recommendedName>
</protein>
<dbReference type="Proteomes" id="UP001151287">
    <property type="component" value="Unassembled WGS sequence"/>
</dbReference>
<gene>
    <name evidence="3" type="ORF">LUZ63_003930</name>
</gene>
<evidence type="ECO:0000313" key="4">
    <source>
        <dbReference type="Proteomes" id="UP001151287"/>
    </source>
</evidence>
<dbReference type="AlphaFoldDB" id="A0A9Q0D1J7"/>
<dbReference type="SUPFAM" id="SSF56672">
    <property type="entry name" value="DNA/RNA polymerases"/>
    <property type="match status" value="1"/>
</dbReference>
<name>A0A9Q0D1J7_9POAL</name>
<dbReference type="CDD" id="cd01650">
    <property type="entry name" value="RT_nLTR_like"/>
    <property type="match status" value="1"/>
</dbReference>
<proteinExistence type="predicted"/>
<sequence length="1057" mass="122326">MGPDKSAGPDGITARFLQTSWHVIGPELLVQVKKIFEEGVIPQEWLRCRVTLIPKTEEPQSPADFQPISVGNILYRLVMRIIASRLRPYLTKVISKEQNAFLRGRCISENIILVKEVLHSFSRSDFKHKTFMLKADINKAFDKLDWNFLERAMRYLNIPEKIISIMLSSFKRAKVTITINGQGDGFIQPTQGLRQGCPMSPYIFIIAMEVLSRWLQEAHTRGLLQGVRLAHTSPIITHSIYADDLILVGNTCRAEVDTMTNMLHKFGYVSGLLINPNKSKLWFSKKCDDLTMQRVQDVWRAERVQGDEKYLGILLSPNGDAKRNGIRLLEKIKQKLSGWKTSMLSHAGRLVLIKSVLMTMPVYFMSLEMLPKGVIKEINSLMAKFLWGKTGQNRYLTFIAWKKVCRPVDMGGLGVKDLESFGEALFLKLVWSLAADEDKPWVKICKAKYYPNVGFWRAKNVSVGSKMWRQIMSKKEFFQDTVMWDVQNGEKICALSQPWFQGWSVQHEASKHDRSIRVKELIDDGTGQWNMHELNRLFQPHQVQQILQENNKPITNENLHDRLIWKVAKNGKFTAREGYNELLQPQRNMIVDQHSMWEGWWKNKNITPRIKIFLWRLINKGLPMALHMHSRFPNFPPICQRCQEENEYETHCLFFCATSRQVWFASPLGIRVHELPMEIKAAVNAIIQGLDDYGMQLFVNTIWEVWKARNKAVIEHQAFKPADVLQKVQMALSQRTQSPAVLHTMHETIGRYEYYEDGWQIVIDASWDVTKKAGSAYIIYEQGILHSIGMHSTSLNDPFMAEAMAMDEAIKYVKDQIRSQPMAKVQFFSDCLNLVQAVNDNDFDQVPSWRATRMVNNIIRELQLMQHEVTLQHTRREAVQQAHTLANTARRRGFEYRGRPHWQLLQQEGIREEIDIRFFQRTYGYLSKKKKKNRPQIHPDCSLSLGSRVSPRSAPSAEHWIDLRSERRRETHFLLFLGKILFVVLLHFCSSLLFSLLLTSSWDGFFGERNQLLGQNHVGEPAVAYSWNAKGVCFCIRCLIGTNKRSQGDSEEILLKD</sequence>
<dbReference type="Pfam" id="PF00078">
    <property type="entry name" value="RVT_1"/>
    <property type="match status" value="1"/>
</dbReference>
<dbReference type="Gene3D" id="3.30.420.10">
    <property type="entry name" value="Ribonuclease H-like superfamily/Ribonuclease H"/>
    <property type="match status" value="1"/>
</dbReference>
<dbReference type="Pfam" id="PF13966">
    <property type="entry name" value="zf-RVT"/>
    <property type="match status" value="1"/>
</dbReference>
<keyword evidence="1" id="KW-0472">Membrane</keyword>
<feature type="domain" description="Reverse transcriptase" evidence="2">
    <location>
        <begin position="34"/>
        <end position="315"/>
    </location>
</feature>
<dbReference type="InterPro" id="IPR036397">
    <property type="entry name" value="RNaseH_sf"/>
</dbReference>
<evidence type="ECO:0000256" key="1">
    <source>
        <dbReference type="SAM" id="Phobius"/>
    </source>
</evidence>
<keyword evidence="1" id="KW-0812">Transmembrane</keyword>
<reference evidence="3" key="1">
    <citation type="journal article" date="2022" name="Cell">
        <title>Repeat-based holocentromeres influence genome architecture and karyotype evolution.</title>
        <authorList>
            <person name="Hofstatter P.G."/>
            <person name="Thangavel G."/>
            <person name="Lux T."/>
            <person name="Neumann P."/>
            <person name="Vondrak T."/>
            <person name="Novak P."/>
            <person name="Zhang M."/>
            <person name="Costa L."/>
            <person name="Castellani M."/>
            <person name="Scott A."/>
            <person name="Toegelov H."/>
            <person name="Fuchs J."/>
            <person name="Mata-Sucre Y."/>
            <person name="Dias Y."/>
            <person name="Vanzela A.L.L."/>
            <person name="Huettel B."/>
            <person name="Almeida C.C.S."/>
            <person name="Simkova H."/>
            <person name="Souza G."/>
            <person name="Pedrosa-Harand A."/>
            <person name="Macas J."/>
            <person name="Mayer K.F.X."/>
            <person name="Houben A."/>
            <person name="Marques A."/>
        </authorList>
    </citation>
    <scope>NUCLEOTIDE SEQUENCE</scope>
    <source>
        <strain evidence="3">RhyBre1mFocal</strain>
    </source>
</reference>
<dbReference type="GO" id="GO:0003676">
    <property type="term" value="F:nucleic acid binding"/>
    <property type="evidence" value="ECO:0007669"/>
    <property type="project" value="InterPro"/>
</dbReference>
<evidence type="ECO:0000313" key="3">
    <source>
        <dbReference type="EMBL" id="KAJ1704151.1"/>
    </source>
</evidence>
<dbReference type="InterPro" id="IPR044730">
    <property type="entry name" value="RNase_H-like_dom_plant"/>
</dbReference>
<dbReference type="CDD" id="cd06222">
    <property type="entry name" value="RNase_H_like"/>
    <property type="match status" value="1"/>
</dbReference>